<dbReference type="Proteomes" id="UP000515204">
    <property type="component" value="Unplaced"/>
</dbReference>
<keyword evidence="1" id="KW-1185">Reference proteome</keyword>
<sequence length="351" mass="39964">MSTIDDNNANHSKSLEIIKSKFLELLSQMLPSQSLKVAVQYVPFRKIITLIPEDAILVHIAIQNDFQTIIAKSLESTVISLCKRDQKHTIQMFLEGIGDLYNIGFQPQIANLYPPVQFPVSRGTPMISLLVRLDHTDDYHVYQYRGQHIISSRERPVSITTADEEFEYFSGHVIDGKNLLPATGTNNFEIIEDDNVIVSGFARVPNDIAYEKLPVQFLSNSGEDNECMNTADIYKELRLRGYQYTGLFRLLKSASITGKVGHIRWPMNWTAFMDNMLQMKILSFDPRSICVPTEIRKLIIDPEYHMKQLHDISVKKKNLPVRVYDCLDAIVSGGIEICGVKATVISRRLTR</sequence>
<dbReference type="RefSeq" id="XP_014487343.1">
    <property type="nucleotide sequence ID" value="XM_014631857.1"/>
</dbReference>
<organism evidence="1 2">
    <name type="scientific">Dinoponera quadriceps</name>
    <name type="common">South American ant</name>
    <dbReference type="NCBI Taxonomy" id="609295"/>
    <lineage>
        <taxon>Eukaryota</taxon>
        <taxon>Metazoa</taxon>
        <taxon>Ecdysozoa</taxon>
        <taxon>Arthropoda</taxon>
        <taxon>Hexapoda</taxon>
        <taxon>Insecta</taxon>
        <taxon>Pterygota</taxon>
        <taxon>Neoptera</taxon>
        <taxon>Endopterygota</taxon>
        <taxon>Hymenoptera</taxon>
        <taxon>Apocrita</taxon>
        <taxon>Aculeata</taxon>
        <taxon>Formicoidea</taxon>
        <taxon>Formicidae</taxon>
        <taxon>Ponerinae</taxon>
        <taxon>Ponerini</taxon>
        <taxon>Dinoponera</taxon>
    </lineage>
</organism>
<dbReference type="Gene3D" id="3.10.129.110">
    <property type="entry name" value="Polyketide synthase dehydratase"/>
    <property type="match status" value="1"/>
</dbReference>
<dbReference type="GeneID" id="106751081"/>
<dbReference type="OrthoDB" id="6432380at2759"/>
<evidence type="ECO:0000313" key="1">
    <source>
        <dbReference type="Proteomes" id="UP000515204"/>
    </source>
</evidence>
<feature type="non-terminal residue" evidence="2">
    <location>
        <position position="351"/>
    </location>
</feature>
<dbReference type="Gene3D" id="3.30.70.3290">
    <property type="match status" value="1"/>
</dbReference>
<accession>A0A6P3YAD2</accession>
<protein>
    <submittedName>
        <fullName evidence="2">Fatty acid synthase-like</fullName>
    </submittedName>
</protein>
<reference evidence="2" key="1">
    <citation type="submission" date="2025-08" db="UniProtKB">
        <authorList>
            <consortium name="RefSeq"/>
        </authorList>
    </citation>
    <scope>IDENTIFICATION</scope>
</reference>
<dbReference type="InterPro" id="IPR042104">
    <property type="entry name" value="PKS_dehydratase_sf"/>
</dbReference>
<dbReference type="AlphaFoldDB" id="A0A6P3YAD2"/>
<evidence type="ECO:0000313" key="2">
    <source>
        <dbReference type="RefSeq" id="XP_014487343.1"/>
    </source>
</evidence>
<name>A0A6P3YAD2_DINQU</name>
<proteinExistence type="predicted"/>
<gene>
    <name evidence="2" type="primary">LOC106751081</name>
</gene>
<dbReference type="KEGG" id="dqu:106751081"/>